<keyword evidence="1 4" id="KW-0349">Heme</keyword>
<feature type="region of interest" description="Disordered" evidence="5">
    <location>
        <begin position="25"/>
        <end position="44"/>
    </location>
</feature>
<dbReference type="NCBIfam" id="TIGR02603">
    <property type="entry name" value="CxxCH_TIGR02603"/>
    <property type="match status" value="1"/>
</dbReference>
<dbReference type="InterPro" id="IPR016024">
    <property type="entry name" value="ARM-type_fold"/>
</dbReference>
<dbReference type="GO" id="GO:0020037">
    <property type="term" value="F:heme binding"/>
    <property type="evidence" value="ECO:0007669"/>
    <property type="project" value="InterPro"/>
</dbReference>
<dbReference type="Gene3D" id="1.10.760.10">
    <property type="entry name" value="Cytochrome c-like domain"/>
    <property type="match status" value="1"/>
</dbReference>
<keyword evidence="9" id="KW-1185">Reference proteome</keyword>
<evidence type="ECO:0000256" key="5">
    <source>
        <dbReference type="SAM" id="MobiDB-lite"/>
    </source>
</evidence>
<dbReference type="InterPro" id="IPR011041">
    <property type="entry name" value="Quinoprot_gluc/sorb_DH_b-prop"/>
</dbReference>
<dbReference type="InterPro" id="IPR013427">
    <property type="entry name" value="Haem-bd_dom_put"/>
</dbReference>
<evidence type="ECO:0000256" key="1">
    <source>
        <dbReference type="ARBA" id="ARBA00022617"/>
    </source>
</evidence>
<organism evidence="8 9">
    <name type="scientific">Tautonia sociabilis</name>
    <dbReference type="NCBI Taxonomy" id="2080755"/>
    <lineage>
        <taxon>Bacteria</taxon>
        <taxon>Pseudomonadati</taxon>
        <taxon>Planctomycetota</taxon>
        <taxon>Planctomycetia</taxon>
        <taxon>Isosphaerales</taxon>
        <taxon>Isosphaeraceae</taxon>
        <taxon>Tautonia</taxon>
    </lineage>
</organism>
<dbReference type="GO" id="GO:0046872">
    <property type="term" value="F:metal ion binding"/>
    <property type="evidence" value="ECO:0007669"/>
    <property type="project" value="UniProtKB-KW"/>
</dbReference>
<keyword evidence="6" id="KW-0732">Signal</keyword>
<dbReference type="NCBIfam" id="TIGR02604">
    <property type="entry name" value="Piru_Ver_Nterm"/>
    <property type="match status" value="1"/>
</dbReference>
<dbReference type="RefSeq" id="WP_126725730.1">
    <property type="nucleotide sequence ID" value="NZ_RYZH01000022.1"/>
</dbReference>
<proteinExistence type="predicted"/>
<dbReference type="InterPro" id="IPR011042">
    <property type="entry name" value="6-blade_b-propeller_TolB-like"/>
</dbReference>
<evidence type="ECO:0000256" key="2">
    <source>
        <dbReference type="ARBA" id="ARBA00022723"/>
    </source>
</evidence>
<dbReference type="InterPro" id="IPR055557">
    <property type="entry name" value="DUF7133"/>
</dbReference>
<reference evidence="8 9" key="1">
    <citation type="submission" date="2018-12" db="EMBL/GenBank/DDBJ databases">
        <authorList>
            <person name="Toschakov S.V."/>
        </authorList>
    </citation>
    <scope>NUCLEOTIDE SEQUENCE [LARGE SCALE GENOMIC DNA]</scope>
    <source>
        <strain evidence="8 9">GM2012</strain>
    </source>
</reference>
<evidence type="ECO:0000313" key="9">
    <source>
        <dbReference type="Proteomes" id="UP000280296"/>
    </source>
</evidence>
<dbReference type="InterPro" id="IPR011989">
    <property type="entry name" value="ARM-like"/>
</dbReference>
<keyword evidence="3 4" id="KW-0408">Iron</keyword>
<gene>
    <name evidence="8" type="ORF">TsocGM_12615</name>
</gene>
<dbReference type="SUPFAM" id="SSF46626">
    <property type="entry name" value="Cytochrome c"/>
    <property type="match status" value="1"/>
</dbReference>
<feature type="signal peptide" evidence="6">
    <location>
        <begin position="1"/>
        <end position="22"/>
    </location>
</feature>
<reference evidence="8 9" key="2">
    <citation type="submission" date="2019-01" db="EMBL/GenBank/DDBJ databases">
        <title>Tautonia sociabilis, a novel thermotolerant planctomycete of Isosphaeraceae family, isolated from a 4000 m deep subterranean habitat.</title>
        <authorList>
            <person name="Kovaleva O.L."/>
            <person name="Elcheninov A.G."/>
            <person name="Van Heerden E."/>
            <person name="Toshchakov S.V."/>
            <person name="Novikov A."/>
            <person name="Bonch-Osmolovskaya E.A."/>
            <person name="Kublanov I.V."/>
        </authorList>
    </citation>
    <scope>NUCLEOTIDE SEQUENCE [LARGE SCALE GENOMIC DNA]</scope>
    <source>
        <strain evidence="8 9">GM2012</strain>
    </source>
</reference>
<dbReference type="SUPFAM" id="SSF48371">
    <property type="entry name" value="ARM repeat"/>
    <property type="match status" value="1"/>
</dbReference>
<feature type="domain" description="Cytochrome c" evidence="7">
    <location>
        <begin position="865"/>
        <end position="997"/>
    </location>
</feature>
<dbReference type="PROSITE" id="PS51007">
    <property type="entry name" value="CYTC"/>
    <property type="match status" value="1"/>
</dbReference>
<dbReference type="Pfam" id="PF23500">
    <property type="entry name" value="DUF7133"/>
    <property type="match status" value="1"/>
</dbReference>
<feature type="chain" id="PRO_5019094423" evidence="6">
    <location>
        <begin position="23"/>
        <end position="1010"/>
    </location>
</feature>
<keyword evidence="2 4" id="KW-0479">Metal-binding</keyword>
<protein>
    <submittedName>
        <fullName evidence="8">C-type cytochrome</fullName>
    </submittedName>
</protein>
<dbReference type="PANTHER" id="PTHR33546">
    <property type="entry name" value="LARGE, MULTIFUNCTIONAL SECRETED PROTEIN-RELATED"/>
    <property type="match status" value="1"/>
</dbReference>
<accession>A0A432MJR8</accession>
<evidence type="ECO:0000256" key="4">
    <source>
        <dbReference type="PROSITE-ProRule" id="PRU00433"/>
    </source>
</evidence>
<dbReference type="OrthoDB" id="225269at2"/>
<dbReference type="Proteomes" id="UP000280296">
    <property type="component" value="Unassembled WGS sequence"/>
</dbReference>
<evidence type="ECO:0000259" key="7">
    <source>
        <dbReference type="PROSITE" id="PS51007"/>
    </source>
</evidence>
<dbReference type="InterPro" id="IPR036909">
    <property type="entry name" value="Cyt_c-like_dom_sf"/>
</dbReference>
<name>A0A432MJR8_9BACT</name>
<evidence type="ECO:0000313" key="8">
    <source>
        <dbReference type="EMBL" id="RUL87366.1"/>
    </source>
</evidence>
<comment type="caution">
    <text evidence="8">The sequence shown here is derived from an EMBL/GenBank/DDBJ whole genome shotgun (WGS) entry which is preliminary data.</text>
</comment>
<dbReference type="Gene3D" id="1.25.10.10">
    <property type="entry name" value="Leucine-rich Repeat Variant"/>
    <property type="match status" value="1"/>
</dbReference>
<evidence type="ECO:0000256" key="3">
    <source>
        <dbReference type="ARBA" id="ARBA00023004"/>
    </source>
</evidence>
<dbReference type="SUPFAM" id="SSF50952">
    <property type="entry name" value="Soluble quinoprotein glucose dehydrogenase"/>
    <property type="match status" value="1"/>
</dbReference>
<dbReference type="InterPro" id="IPR009056">
    <property type="entry name" value="Cyt_c-like_dom"/>
</dbReference>
<evidence type="ECO:0000256" key="6">
    <source>
        <dbReference type="SAM" id="SignalP"/>
    </source>
</evidence>
<dbReference type="EMBL" id="RYZH01000022">
    <property type="protein sequence ID" value="RUL87366.1"/>
    <property type="molecule type" value="Genomic_DNA"/>
</dbReference>
<dbReference type="Gene3D" id="2.120.10.30">
    <property type="entry name" value="TolB, C-terminal domain"/>
    <property type="match status" value="1"/>
</dbReference>
<dbReference type="GO" id="GO:0009055">
    <property type="term" value="F:electron transfer activity"/>
    <property type="evidence" value="ECO:0007669"/>
    <property type="project" value="InterPro"/>
</dbReference>
<dbReference type="PANTHER" id="PTHR33546:SF1">
    <property type="entry name" value="LARGE, MULTIFUNCTIONAL SECRETED PROTEIN"/>
    <property type="match status" value="1"/>
</dbReference>
<sequence>MSRPARILLALSLLPLGSIASAQRFPEPYDSQDPGNGLTPTSEAIDGLQLPDGFRATLFASEPDVRQPIALATDPRGRLWVAENYTYAEQAVNFDTDLRDRILILDDEDGDGRFDRRTVFWDEGIRLTSVEVGFGGVWALCAPYLLFIPDRDGDDRPDGPPVVLLDGWNADSIRHNLVNGLRWGPDGWLYGRHGIQANSRVGAPGTPDEDRVLLNCGVWRYHPTRKTFEVVARGTTNPWGMDWDEHGQLFLINTVIPHLWHVIPGASFERMYGEHFDPHLYVLLGQTADHVHWDTRESWTAASRSGVSDGTDRAGGGHAHSGLLIYQGDDWPEEYRGDIFALNFHGRRVNRDRPERAGATYTARHLPDPILWSDPWFRGIELVSGPDGGVFVADWSDVGECHENDGVHRSSGRIYKITHGDPSEPAASDLSSLDDAALVALLRHPNVWYARQARHLLQQRASAGADLSPILDLLRELSSGEGDEVLRLRALWTLHGIGGTTEDGLIALLDDPDEQIRTWAIRLLVDRGQPSEKAISAFGRLAEREQSGLVLTFLASALQRMPTDRRWPIARAIASHSEFADDPVLPIMLWYGIKDSVPTAPDRAAELASSGRFGALPRFIARRLTAEGSDPGMRLLSRFLIRREDLAFRRDVLSGMADALRGLRRADPPPAWDEVTDSLSSIDDEEIRGLVRELSIVFGHGRGLDELRRIATNPEETLSARRDAIATLVRSRADGLAELLSGLLSERDLASDAVRGLATVDDPATSALLLELLGRLPAEANREALVALASRATSARALLDAVEAGRIDRSTISAFLVRQLRTLGDEEIEQRVATIWPEYRPISESASARIAALRAELTPDRLGSADPTRGRLLFSQTCAQCHVLFGEGSKVGPELTGAQRGDLGYLLENLVDPNATLAADYRMRVFALADGRIVNGLAVEQTDRTVTIQTPSDRMIIPRDEIEDQRVSDVSLMPEGMLDRLSIDEVADLIRYLQSPGQVPLPDGAGESAP</sequence>
<dbReference type="AlphaFoldDB" id="A0A432MJR8"/>
<dbReference type="InterPro" id="IPR013428">
    <property type="entry name" value="Membrane-bound_put_N"/>
</dbReference>